<accession>A0A0F9EXK8</accession>
<proteinExistence type="predicted"/>
<name>A0A0F9EXK8_9ZZZZ</name>
<keyword evidence="1" id="KW-0472">Membrane</keyword>
<feature type="transmembrane region" description="Helical" evidence="1">
    <location>
        <begin position="16"/>
        <end position="39"/>
    </location>
</feature>
<reference evidence="2" key="1">
    <citation type="journal article" date="2015" name="Nature">
        <title>Complex archaea that bridge the gap between prokaryotes and eukaryotes.</title>
        <authorList>
            <person name="Spang A."/>
            <person name="Saw J.H."/>
            <person name="Jorgensen S.L."/>
            <person name="Zaremba-Niedzwiedzka K."/>
            <person name="Martijn J."/>
            <person name="Lind A.E."/>
            <person name="van Eijk R."/>
            <person name="Schleper C."/>
            <person name="Guy L."/>
            <person name="Ettema T.J."/>
        </authorList>
    </citation>
    <scope>NUCLEOTIDE SEQUENCE</scope>
</reference>
<protein>
    <submittedName>
        <fullName evidence="2">Uncharacterized protein</fullName>
    </submittedName>
</protein>
<keyword evidence="1" id="KW-0812">Transmembrane</keyword>
<gene>
    <name evidence="2" type="ORF">LCGC14_2312550</name>
</gene>
<feature type="transmembrane region" description="Helical" evidence="1">
    <location>
        <begin position="45"/>
        <end position="65"/>
    </location>
</feature>
<dbReference type="EMBL" id="LAZR01032853">
    <property type="protein sequence ID" value="KKL49735.1"/>
    <property type="molecule type" value="Genomic_DNA"/>
</dbReference>
<sequence length="75" mass="8225">MLGKIRRFLVPKGEEIVGLLLSSTALVVITGLALFDVIVLSGNHWTAALFGLSVVSFGWLVSYIYNNNIPLFDED</sequence>
<comment type="caution">
    <text evidence="2">The sequence shown here is derived from an EMBL/GenBank/DDBJ whole genome shotgun (WGS) entry which is preliminary data.</text>
</comment>
<keyword evidence="1" id="KW-1133">Transmembrane helix</keyword>
<evidence type="ECO:0000313" key="2">
    <source>
        <dbReference type="EMBL" id="KKL49735.1"/>
    </source>
</evidence>
<evidence type="ECO:0000256" key="1">
    <source>
        <dbReference type="SAM" id="Phobius"/>
    </source>
</evidence>
<organism evidence="2">
    <name type="scientific">marine sediment metagenome</name>
    <dbReference type="NCBI Taxonomy" id="412755"/>
    <lineage>
        <taxon>unclassified sequences</taxon>
        <taxon>metagenomes</taxon>
        <taxon>ecological metagenomes</taxon>
    </lineage>
</organism>
<dbReference type="AlphaFoldDB" id="A0A0F9EXK8"/>